<evidence type="ECO:0000259" key="3">
    <source>
        <dbReference type="PROSITE" id="PS51462"/>
    </source>
</evidence>
<dbReference type="PANTHER" id="PTHR43736:SF1">
    <property type="entry name" value="DIHYDRONEOPTERIN TRIPHOSPHATE DIPHOSPHATASE"/>
    <property type="match status" value="1"/>
</dbReference>
<dbReference type="SUPFAM" id="SSF55811">
    <property type="entry name" value="Nudix"/>
    <property type="match status" value="1"/>
</dbReference>
<evidence type="ECO:0000256" key="2">
    <source>
        <dbReference type="ARBA" id="ARBA00022801"/>
    </source>
</evidence>
<accession>A0A6P1T663</accession>
<dbReference type="AlphaFoldDB" id="A0A6P1T663"/>
<comment type="cofactor">
    <cofactor evidence="1">
        <name>Mg(2+)</name>
        <dbReference type="ChEBI" id="CHEBI:18420"/>
    </cofactor>
</comment>
<evidence type="ECO:0000313" key="4">
    <source>
        <dbReference type="EMBL" id="QHQ36966.1"/>
    </source>
</evidence>
<protein>
    <submittedName>
        <fullName evidence="4">NUDIX domain-containing protein</fullName>
    </submittedName>
</protein>
<dbReference type="KEGG" id="amaq:GO499_18145"/>
<reference evidence="4 5" key="1">
    <citation type="submission" date="2019-12" db="EMBL/GenBank/DDBJ databases">
        <title>Complete genome sequence of Algicella marina strain 9Alg 56(T) isolated from the red alga Tichocarpus crinitus.</title>
        <authorList>
            <person name="Kim S.-G."/>
            <person name="Nedashkovskaya O.I."/>
        </authorList>
    </citation>
    <scope>NUCLEOTIDE SEQUENCE [LARGE SCALE GENOMIC DNA]</scope>
    <source>
        <strain evidence="4 5">9Alg 56</strain>
    </source>
</reference>
<name>A0A6P1T663_9RHOB</name>
<dbReference type="InterPro" id="IPR000086">
    <property type="entry name" value="NUDIX_hydrolase_dom"/>
</dbReference>
<proteinExistence type="predicted"/>
<keyword evidence="2" id="KW-0378">Hydrolase</keyword>
<dbReference type="PROSITE" id="PS51462">
    <property type="entry name" value="NUDIX"/>
    <property type="match status" value="1"/>
</dbReference>
<dbReference type="PANTHER" id="PTHR43736">
    <property type="entry name" value="ADP-RIBOSE PYROPHOSPHATASE"/>
    <property type="match status" value="1"/>
</dbReference>
<dbReference type="EMBL" id="CP046620">
    <property type="protein sequence ID" value="QHQ36966.1"/>
    <property type="molecule type" value="Genomic_DNA"/>
</dbReference>
<evidence type="ECO:0000256" key="1">
    <source>
        <dbReference type="ARBA" id="ARBA00001946"/>
    </source>
</evidence>
<dbReference type="GO" id="GO:0016787">
    <property type="term" value="F:hydrolase activity"/>
    <property type="evidence" value="ECO:0007669"/>
    <property type="project" value="UniProtKB-KW"/>
</dbReference>
<feature type="domain" description="Nudix hydrolase" evidence="3">
    <location>
        <begin position="15"/>
        <end position="146"/>
    </location>
</feature>
<dbReference type="InterPro" id="IPR015797">
    <property type="entry name" value="NUDIX_hydrolase-like_dom_sf"/>
</dbReference>
<evidence type="ECO:0000313" key="5">
    <source>
        <dbReference type="Proteomes" id="UP000464495"/>
    </source>
</evidence>
<sequence>MRRFGEPPFRHQRYTARPGAYAVILRGDRILVTEQDGDRLPEPEIQLPGGGIDPGESPVGALHREALEETGYRLFGLRRLGTYQRFTYMPDYDLWAQKICHIYLAAAGPRHGPPREPDHRPLWMSPADAVARLYSPGDQFYVRRATRR</sequence>
<dbReference type="Pfam" id="PF00293">
    <property type="entry name" value="NUDIX"/>
    <property type="match status" value="1"/>
</dbReference>
<gene>
    <name evidence="4" type="ORF">GO499_18145</name>
</gene>
<dbReference type="PROSITE" id="PS00893">
    <property type="entry name" value="NUDIX_BOX"/>
    <property type="match status" value="1"/>
</dbReference>
<dbReference type="RefSeq" id="WP_161863508.1">
    <property type="nucleotide sequence ID" value="NZ_CP046620.1"/>
</dbReference>
<dbReference type="InterPro" id="IPR020084">
    <property type="entry name" value="NUDIX_hydrolase_CS"/>
</dbReference>
<dbReference type="Gene3D" id="3.90.79.10">
    <property type="entry name" value="Nucleoside Triphosphate Pyrophosphohydrolase"/>
    <property type="match status" value="1"/>
</dbReference>
<keyword evidence="5" id="KW-1185">Reference proteome</keyword>
<dbReference type="Proteomes" id="UP000464495">
    <property type="component" value="Chromosome"/>
</dbReference>
<organism evidence="4 5">
    <name type="scientific">Algicella marina</name>
    <dbReference type="NCBI Taxonomy" id="2683284"/>
    <lineage>
        <taxon>Bacteria</taxon>
        <taxon>Pseudomonadati</taxon>
        <taxon>Pseudomonadota</taxon>
        <taxon>Alphaproteobacteria</taxon>
        <taxon>Rhodobacterales</taxon>
        <taxon>Paracoccaceae</taxon>
        <taxon>Algicella</taxon>
    </lineage>
</organism>